<reference evidence="2" key="1">
    <citation type="journal article" date="2011" name="Genome Biol.">
        <title>Comparative genomics of the social amoebae Dictyostelium discoideum and Dictyostelium purpureum.</title>
        <authorList>
            <consortium name="US DOE Joint Genome Institute (JGI-PGF)"/>
            <person name="Sucgang R."/>
            <person name="Kuo A."/>
            <person name="Tian X."/>
            <person name="Salerno W."/>
            <person name="Parikh A."/>
            <person name="Feasley C.L."/>
            <person name="Dalin E."/>
            <person name="Tu H."/>
            <person name="Huang E."/>
            <person name="Barry K."/>
            <person name="Lindquist E."/>
            <person name="Shapiro H."/>
            <person name="Bruce D."/>
            <person name="Schmutz J."/>
            <person name="Salamov A."/>
            <person name="Fey P."/>
            <person name="Gaudet P."/>
            <person name="Anjard C."/>
            <person name="Babu M.M."/>
            <person name="Basu S."/>
            <person name="Bushmanova Y."/>
            <person name="van der Wel H."/>
            <person name="Katoh-Kurasawa M."/>
            <person name="Dinh C."/>
            <person name="Coutinho P.M."/>
            <person name="Saito T."/>
            <person name="Elias M."/>
            <person name="Schaap P."/>
            <person name="Kay R.R."/>
            <person name="Henrissat B."/>
            <person name="Eichinger L."/>
            <person name="Rivero F."/>
            <person name="Putnam N.H."/>
            <person name="West C.M."/>
            <person name="Loomis W.F."/>
            <person name="Chisholm R.L."/>
            <person name="Shaulsky G."/>
            <person name="Strassmann J.E."/>
            <person name="Queller D.C."/>
            <person name="Kuspa A."/>
            <person name="Grigoriev I.V."/>
        </authorList>
    </citation>
    <scope>NUCLEOTIDE SEQUENCE [LARGE SCALE GENOMIC DNA]</scope>
    <source>
        <strain evidence="2">QSDP1</strain>
    </source>
</reference>
<accession>F1A418</accession>
<protein>
    <submittedName>
        <fullName evidence="1">Uncharacterized protein</fullName>
    </submittedName>
</protein>
<organism evidence="1 2">
    <name type="scientific">Dictyostelium purpureum</name>
    <name type="common">Slime mold</name>
    <dbReference type="NCBI Taxonomy" id="5786"/>
    <lineage>
        <taxon>Eukaryota</taxon>
        <taxon>Amoebozoa</taxon>
        <taxon>Evosea</taxon>
        <taxon>Eumycetozoa</taxon>
        <taxon>Dictyostelia</taxon>
        <taxon>Dictyosteliales</taxon>
        <taxon>Dictyosteliaceae</taxon>
        <taxon>Dictyostelium</taxon>
    </lineage>
</organism>
<dbReference type="RefSeq" id="XP_003294410.1">
    <property type="nucleotide sequence ID" value="XM_003294362.1"/>
</dbReference>
<name>F1A418_DICPU</name>
<dbReference type="AlphaFoldDB" id="F1A418"/>
<dbReference type="KEGG" id="dpp:DICPUDRAFT_84890"/>
<sequence length="261" mass="30990">MIESDNNKLNNNKKKTVDLIIKEYSNDYNQFEKYLKHQEPQGKDLYQYMVLSRATFNDNDIIANQFYNTFNTYLNNRITIAETDEETLDFILEFYSKSLNKIDKLFSILFNTSDINKSQQYTVNQYFYIIDSIMIIQNKLITTESEVIRMKPLIYKFIDTILQYFKINSISLNIGNYNKILEVYSNFNDKESIVKTLDDLYLSFIKPDMNTYMLVFPFLDSNQSSTLMSKIKGNSNFKTGKNTYQLLNEQFEKLLQEENNK</sequence>
<dbReference type="VEuPathDB" id="AmoebaDB:DICPUDRAFT_84890"/>
<proteinExistence type="predicted"/>
<dbReference type="eggNOG" id="ENOG502RI1U">
    <property type="taxonomic scope" value="Eukaryota"/>
</dbReference>
<dbReference type="EMBL" id="GL871492">
    <property type="protein sequence ID" value="EGC29061.1"/>
    <property type="molecule type" value="Genomic_DNA"/>
</dbReference>
<dbReference type="InParanoid" id="F1A418"/>
<dbReference type="OrthoDB" id="10522357at2759"/>
<dbReference type="OMA" id="TETYMIA"/>
<evidence type="ECO:0000313" key="1">
    <source>
        <dbReference type="EMBL" id="EGC29061.1"/>
    </source>
</evidence>
<dbReference type="Proteomes" id="UP000001064">
    <property type="component" value="Unassembled WGS sequence"/>
</dbReference>
<dbReference type="GeneID" id="10506638"/>
<evidence type="ECO:0000313" key="2">
    <source>
        <dbReference type="Proteomes" id="UP000001064"/>
    </source>
</evidence>
<gene>
    <name evidence="1" type="ORF">DICPUDRAFT_84890</name>
</gene>
<keyword evidence="2" id="KW-1185">Reference proteome</keyword>